<feature type="transmembrane region" description="Helical" evidence="18">
    <location>
        <begin position="7"/>
        <end position="24"/>
    </location>
</feature>
<gene>
    <name evidence="20" type="primary">ND2</name>
</gene>
<comment type="function">
    <text evidence="1">Core subunit of the mitochondrial membrane respiratory chain NADH dehydrogenase (Complex I) that is believed to belong to the minimal assembly required for catalysis. Complex I functions in the transfer of electrons from NADH to the respiratory chain. The immediate electron acceptor for the enzyme is believed to be ubiquinone.</text>
</comment>
<evidence type="ECO:0000256" key="5">
    <source>
        <dbReference type="ARBA" id="ARBA00021008"/>
    </source>
</evidence>
<accession>A0A343KIF4</accession>
<dbReference type="InterPro" id="IPR050175">
    <property type="entry name" value="Complex_I_Subunit_2"/>
</dbReference>
<feature type="transmembrane region" description="Helical" evidence="18">
    <location>
        <begin position="148"/>
        <end position="167"/>
    </location>
</feature>
<keyword evidence="7 18" id="KW-0679">Respiratory chain</keyword>
<comment type="function">
    <text evidence="18">Core subunit of the mitochondrial membrane respiratory chain NADH dehydrogenase (Complex I) which catalyzes electron transfer from NADH through the respiratory chain, using ubiquinone as an electron acceptor. Essential for the catalytic activity and assembly of complex I.</text>
</comment>
<reference evidence="20" key="1">
    <citation type="submission" date="2017-06" db="EMBL/GenBank/DDBJ databases">
        <title>The mitochondrial genomes of two leaf pests, Gastrolina depressa depressa and G. depressa thoracica (Coleoptera: Chysomelidae) and phylogenetics among coleopteran insects.</title>
        <authorList>
            <person name="Wang Q."/>
            <person name="Tang G."/>
        </authorList>
    </citation>
    <scope>NUCLEOTIDE SEQUENCE</scope>
</reference>
<sequence length="337" mass="39489">MFKLYKIMFFNFLILGTLISISAYNWLSMWIGLEINLLSIIPLMKSNNNNFPAEASLKYFITQAFASTMILFTIMLSLNFTDYIPNNLNYSYMMILNSALLMKMGAAPLHSWFPEVIEGLNWMNSLILLTWQKLAPMILIMYNLKMTIFMSWIIITSAIIGSILGLNQISMRKILAYSSINHIAWMLSSMLFLKNFWLMYFIIYSLITLNIIMILYFFNIFYLNQLMMTINLNKMIKMFYICNFLSLAGLPPFLGFLPKWMVINSLIENNFYTLSFILILSTLIALYFYLRVTFSTFTIYMSEILIKVEKINLFYLMFLNSVSLLSLFFCTLVLTIL</sequence>
<feature type="transmembrane region" description="Helical" evidence="18">
    <location>
        <begin position="311"/>
        <end position="336"/>
    </location>
</feature>
<evidence type="ECO:0000256" key="3">
    <source>
        <dbReference type="ARBA" id="ARBA00007012"/>
    </source>
</evidence>
<evidence type="ECO:0000259" key="19">
    <source>
        <dbReference type="Pfam" id="PF00361"/>
    </source>
</evidence>
<dbReference type="EMBL" id="MF198407">
    <property type="protein sequence ID" value="ATG33632.1"/>
    <property type="molecule type" value="Genomic_DNA"/>
</dbReference>
<proteinExistence type="inferred from homology"/>
<protein>
    <recommendedName>
        <fullName evidence="5 18">NADH-ubiquinone oxidoreductase chain 2</fullName>
        <ecNumber evidence="4 18">7.1.1.2</ecNumber>
    </recommendedName>
</protein>
<keyword evidence="6" id="KW-0813">Transport</keyword>
<feature type="transmembrane region" description="Helical" evidence="18">
    <location>
        <begin position="270"/>
        <end position="290"/>
    </location>
</feature>
<evidence type="ECO:0000256" key="13">
    <source>
        <dbReference type="ARBA" id="ARBA00023027"/>
    </source>
</evidence>
<organism evidence="20">
    <name type="scientific">Gastrolina depressa</name>
    <dbReference type="NCBI Taxonomy" id="2041217"/>
    <lineage>
        <taxon>Eukaryota</taxon>
        <taxon>Metazoa</taxon>
        <taxon>Ecdysozoa</taxon>
        <taxon>Arthropoda</taxon>
        <taxon>Hexapoda</taxon>
        <taxon>Insecta</taxon>
        <taxon>Pterygota</taxon>
        <taxon>Neoptera</taxon>
        <taxon>Endopterygota</taxon>
        <taxon>Coleoptera</taxon>
        <taxon>Polyphaga</taxon>
        <taxon>Cucujiformia</taxon>
        <taxon>Chrysomeloidea</taxon>
        <taxon>Chrysomelidae</taxon>
        <taxon>Chrysomelinae</taxon>
        <taxon>Chrysomelini</taxon>
        <taxon>Gastrolina</taxon>
    </lineage>
</organism>
<dbReference type="InterPro" id="IPR001750">
    <property type="entry name" value="ND/Mrp_TM"/>
</dbReference>
<keyword evidence="10 18" id="KW-1278">Translocase</keyword>
<keyword evidence="13 18" id="KW-0520">NAD</keyword>
<dbReference type="GO" id="GO:0005743">
    <property type="term" value="C:mitochondrial inner membrane"/>
    <property type="evidence" value="ECO:0007669"/>
    <property type="project" value="UniProtKB-SubCell"/>
</dbReference>
<evidence type="ECO:0000256" key="1">
    <source>
        <dbReference type="ARBA" id="ARBA00003257"/>
    </source>
</evidence>
<comment type="catalytic activity">
    <reaction evidence="17 18">
        <text>a ubiquinone + NADH + 5 H(+)(in) = a ubiquinol + NAD(+) + 4 H(+)(out)</text>
        <dbReference type="Rhea" id="RHEA:29091"/>
        <dbReference type="Rhea" id="RHEA-COMP:9565"/>
        <dbReference type="Rhea" id="RHEA-COMP:9566"/>
        <dbReference type="ChEBI" id="CHEBI:15378"/>
        <dbReference type="ChEBI" id="CHEBI:16389"/>
        <dbReference type="ChEBI" id="CHEBI:17976"/>
        <dbReference type="ChEBI" id="CHEBI:57540"/>
        <dbReference type="ChEBI" id="CHEBI:57945"/>
        <dbReference type="EC" id="7.1.1.2"/>
    </reaction>
</comment>
<evidence type="ECO:0000256" key="7">
    <source>
        <dbReference type="ARBA" id="ARBA00022660"/>
    </source>
</evidence>
<dbReference type="Pfam" id="PF00361">
    <property type="entry name" value="Proton_antipo_M"/>
    <property type="match status" value="1"/>
</dbReference>
<keyword evidence="14 18" id="KW-0830">Ubiquinone</keyword>
<dbReference type="GO" id="GO:0008137">
    <property type="term" value="F:NADH dehydrogenase (ubiquinone) activity"/>
    <property type="evidence" value="ECO:0007669"/>
    <property type="project" value="UniProtKB-EC"/>
</dbReference>
<evidence type="ECO:0000256" key="15">
    <source>
        <dbReference type="ARBA" id="ARBA00023128"/>
    </source>
</evidence>
<feature type="transmembrane region" description="Helical" evidence="18">
    <location>
        <begin position="59"/>
        <end position="78"/>
    </location>
</feature>
<dbReference type="AlphaFoldDB" id="A0A343KIF4"/>
<keyword evidence="11 18" id="KW-0249">Electron transport</keyword>
<dbReference type="PRINTS" id="PR01436">
    <property type="entry name" value="NADHDHGNASE2"/>
</dbReference>
<evidence type="ECO:0000256" key="6">
    <source>
        <dbReference type="ARBA" id="ARBA00022448"/>
    </source>
</evidence>
<dbReference type="GO" id="GO:0006120">
    <property type="term" value="P:mitochondrial electron transport, NADH to ubiquinone"/>
    <property type="evidence" value="ECO:0007669"/>
    <property type="project" value="InterPro"/>
</dbReference>
<dbReference type="PANTHER" id="PTHR46552">
    <property type="entry name" value="NADH-UBIQUINONE OXIDOREDUCTASE CHAIN 2"/>
    <property type="match status" value="1"/>
</dbReference>
<keyword evidence="12 18" id="KW-1133">Transmembrane helix</keyword>
<dbReference type="EC" id="7.1.1.2" evidence="4 18"/>
<feature type="domain" description="NADH:quinone oxidoreductase/Mrp antiporter transmembrane" evidence="19">
    <location>
        <begin position="23"/>
        <end position="284"/>
    </location>
</feature>
<evidence type="ECO:0000256" key="8">
    <source>
        <dbReference type="ARBA" id="ARBA00022692"/>
    </source>
</evidence>
<geneLocation type="mitochondrion" evidence="20"/>
<name>A0A343KIF4_9CUCU</name>
<comment type="similarity">
    <text evidence="3 18">Belongs to the complex I subunit 2 family.</text>
</comment>
<evidence type="ECO:0000256" key="18">
    <source>
        <dbReference type="RuleBase" id="RU003403"/>
    </source>
</evidence>
<feature type="transmembrane region" description="Helical" evidence="18">
    <location>
        <begin position="198"/>
        <end position="218"/>
    </location>
</feature>
<feature type="transmembrane region" description="Helical" evidence="18">
    <location>
        <begin position="238"/>
        <end position="258"/>
    </location>
</feature>
<evidence type="ECO:0000256" key="16">
    <source>
        <dbReference type="ARBA" id="ARBA00023136"/>
    </source>
</evidence>
<dbReference type="InterPro" id="IPR003917">
    <property type="entry name" value="NADH_UbQ_OxRdtase_chain2"/>
</dbReference>
<keyword evidence="15 18" id="KW-0496">Mitochondrion</keyword>
<evidence type="ECO:0000256" key="10">
    <source>
        <dbReference type="ARBA" id="ARBA00022967"/>
    </source>
</evidence>
<evidence type="ECO:0000256" key="9">
    <source>
        <dbReference type="ARBA" id="ARBA00022792"/>
    </source>
</evidence>
<keyword evidence="8 18" id="KW-0812">Transmembrane</keyword>
<evidence type="ECO:0000256" key="4">
    <source>
        <dbReference type="ARBA" id="ARBA00012944"/>
    </source>
</evidence>
<evidence type="ECO:0000256" key="14">
    <source>
        <dbReference type="ARBA" id="ARBA00023075"/>
    </source>
</evidence>
<dbReference type="PANTHER" id="PTHR46552:SF1">
    <property type="entry name" value="NADH-UBIQUINONE OXIDOREDUCTASE CHAIN 2"/>
    <property type="match status" value="1"/>
</dbReference>
<feature type="transmembrane region" description="Helical" evidence="18">
    <location>
        <begin position="122"/>
        <end position="142"/>
    </location>
</feature>
<keyword evidence="16 18" id="KW-0472">Membrane</keyword>
<keyword evidence="9 18" id="KW-0999">Mitochondrion inner membrane</keyword>
<evidence type="ECO:0000256" key="2">
    <source>
        <dbReference type="ARBA" id="ARBA00004448"/>
    </source>
</evidence>
<comment type="subcellular location">
    <subcellularLocation>
        <location evidence="2 18">Mitochondrion inner membrane</location>
        <topology evidence="2 18">Multi-pass membrane protein</topology>
    </subcellularLocation>
</comment>
<evidence type="ECO:0000256" key="17">
    <source>
        <dbReference type="ARBA" id="ARBA00049551"/>
    </source>
</evidence>
<feature type="transmembrane region" description="Helical" evidence="18">
    <location>
        <begin position="90"/>
        <end position="110"/>
    </location>
</feature>
<evidence type="ECO:0000313" key="20">
    <source>
        <dbReference type="EMBL" id="ATG33632.1"/>
    </source>
</evidence>
<evidence type="ECO:0000256" key="11">
    <source>
        <dbReference type="ARBA" id="ARBA00022982"/>
    </source>
</evidence>
<evidence type="ECO:0000256" key="12">
    <source>
        <dbReference type="ARBA" id="ARBA00022989"/>
    </source>
</evidence>